<evidence type="ECO:0000256" key="1">
    <source>
        <dbReference type="SAM" id="MobiDB-lite"/>
    </source>
</evidence>
<feature type="chain" id="PRO_5042123270" description="Secreted protein" evidence="2">
    <location>
        <begin position="27"/>
        <end position="74"/>
    </location>
</feature>
<protein>
    <recommendedName>
        <fullName evidence="5">Secreted protein</fullName>
    </recommendedName>
</protein>
<keyword evidence="4" id="KW-1185">Reference proteome</keyword>
<name>A0AAE0K8P3_9PEZI</name>
<keyword evidence="2" id="KW-0732">Signal</keyword>
<evidence type="ECO:0000313" key="3">
    <source>
        <dbReference type="EMBL" id="KAK3371959.1"/>
    </source>
</evidence>
<sequence length="74" mass="7880">MSRCCIGRCTAGTAVHSLILCVCSFAANSQRSLELCEIKYQGNWASGCSQASNSSSLRPCNRSKRDATGAYLKG</sequence>
<dbReference type="Proteomes" id="UP001285441">
    <property type="component" value="Unassembled WGS sequence"/>
</dbReference>
<proteinExistence type="predicted"/>
<organism evidence="3 4">
    <name type="scientific">Podospora didyma</name>
    <dbReference type="NCBI Taxonomy" id="330526"/>
    <lineage>
        <taxon>Eukaryota</taxon>
        <taxon>Fungi</taxon>
        <taxon>Dikarya</taxon>
        <taxon>Ascomycota</taxon>
        <taxon>Pezizomycotina</taxon>
        <taxon>Sordariomycetes</taxon>
        <taxon>Sordariomycetidae</taxon>
        <taxon>Sordariales</taxon>
        <taxon>Podosporaceae</taxon>
        <taxon>Podospora</taxon>
    </lineage>
</organism>
<evidence type="ECO:0008006" key="5">
    <source>
        <dbReference type="Google" id="ProtNLM"/>
    </source>
</evidence>
<feature type="region of interest" description="Disordered" evidence="1">
    <location>
        <begin position="51"/>
        <end position="74"/>
    </location>
</feature>
<accession>A0AAE0K8P3</accession>
<feature type="signal peptide" evidence="2">
    <location>
        <begin position="1"/>
        <end position="26"/>
    </location>
</feature>
<reference evidence="3" key="2">
    <citation type="submission" date="2023-06" db="EMBL/GenBank/DDBJ databases">
        <authorList>
            <consortium name="Lawrence Berkeley National Laboratory"/>
            <person name="Haridas S."/>
            <person name="Hensen N."/>
            <person name="Bonometti L."/>
            <person name="Westerberg I."/>
            <person name="Brannstrom I.O."/>
            <person name="Guillou S."/>
            <person name="Cros-Aarteil S."/>
            <person name="Calhoun S."/>
            <person name="Kuo A."/>
            <person name="Mondo S."/>
            <person name="Pangilinan J."/>
            <person name="Riley R."/>
            <person name="LaButti K."/>
            <person name="Andreopoulos B."/>
            <person name="Lipzen A."/>
            <person name="Chen C."/>
            <person name="Yanf M."/>
            <person name="Daum C."/>
            <person name="Ng V."/>
            <person name="Clum A."/>
            <person name="Steindorff A."/>
            <person name="Ohm R."/>
            <person name="Martin F."/>
            <person name="Silar P."/>
            <person name="Natvig D."/>
            <person name="Lalanne C."/>
            <person name="Gautier V."/>
            <person name="Ament-velasquez S.L."/>
            <person name="Kruys A."/>
            <person name="Hutchinson M.I."/>
            <person name="Powell A.J."/>
            <person name="Barry K."/>
            <person name="Miller A.N."/>
            <person name="Grigoriev I.V."/>
            <person name="Debuchy R."/>
            <person name="Gladieux P."/>
            <person name="Thoren M.H."/>
            <person name="Johannesson H."/>
        </authorList>
    </citation>
    <scope>NUCLEOTIDE SEQUENCE</scope>
    <source>
        <strain evidence="3">CBS 232.78</strain>
    </source>
</reference>
<dbReference type="EMBL" id="JAULSW010000008">
    <property type="protein sequence ID" value="KAK3371959.1"/>
    <property type="molecule type" value="Genomic_DNA"/>
</dbReference>
<evidence type="ECO:0000313" key="4">
    <source>
        <dbReference type="Proteomes" id="UP001285441"/>
    </source>
</evidence>
<evidence type="ECO:0000256" key="2">
    <source>
        <dbReference type="SAM" id="SignalP"/>
    </source>
</evidence>
<gene>
    <name evidence="3" type="ORF">B0H63DRAFT_284017</name>
</gene>
<comment type="caution">
    <text evidence="3">The sequence shown here is derived from an EMBL/GenBank/DDBJ whole genome shotgun (WGS) entry which is preliminary data.</text>
</comment>
<reference evidence="3" key="1">
    <citation type="journal article" date="2023" name="Mol. Phylogenet. Evol.">
        <title>Genome-scale phylogeny and comparative genomics of the fungal order Sordariales.</title>
        <authorList>
            <person name="Hensen N."/>
            <person name="Bonometti L."/>
            <person name="Westerberg I."/>
            <person name="Brannstrom I.O."/>
            <person name="Guillou S."/>
            <person name="Cros-Aarteil S."/>
            <person name="Calhoun S."/>
            <person name="Haridas S."/>
            <person name="Kuo A."/>
            <person name="Mondo S."/>
            <person name="Pangilinan J."/>
            <person name="Riley R."/>
            <person name="LaButti K."/>
            <person name="Andreopoulos B."/>
            <person name="Lipzen A."/>
            <person name="Chen C."/>
            <person name="Yan M."/>
            <person name="Daum C."/>
            <person name="Ng V."/>
            <person name="Clum A."/>
            <person name="Steindorff A."/>
            <person name="Ohm R.A."/>
            <person name="Martin F."/>
            <person name="Silar P."/>
            <person name="Natvig D.O."/>
            <person name="Lalanne C."/>
            <person name="Gautier V."/>
            <person name="Ament-Velasquez S.L."/>
            <person name="Kruys A."/>
            <person name="Hutchinson M.I."/>
            <person name="Powell A.J."/>
            <person name="Barry K."/>
            <person name="Miller A.N."/>
            <person name="Grigoriev I.V."/>
            <person name="Debuchy R."/>
            <person name="Gladieux P."/>
            <person name="Hiltunen Thoren M."/>
            <person name="Johannesson H."/>
        </authorList>
    </citation>
    <scope>NUCLEOTIDE SEQUENCE</scope>
    <source>
        <strain evidence="3">CBS 232.78</strain>
    </source>
</reference>
<dbReference type="AlphaFoldDB" id="A0AAE0K8P3"/>